<dbReference type="STRING" id="415425.SAMN05444363_2717"/>
<protein>
    <submittedName>
        <fullName evidence="2">Uncharacterized protein</fullName>
    </submittedName>
</protein>
<feature type="transmembrane region" description="Helical" evidence="1">
    <location>
        <begin position="69"/>
        <end position="88"/>
    </location>
</feature>
<reference evidence="3" key="1">
    <citation type="submission" date="2016-11" db="EMBL/GenBank/DDBJ databases">
        <authorList>
            <person name="Varghese N."/>
            <person name="Submissions S."/>
        </authorList>
    </citation>
    <scope>NUCLEOTIDE SEQUENCE [LARGE SCALE GENOMIC DNA]</scope>
    <source>
        <strain evidence="3">DSM 18829</strain>
    </source>
</reference>
<dbReference type="Proteomes" id="UP000184488">
    <property type="component" value="Unassembled WGS sequence"/>
</dbReference>
<dbReference type="EMBL" id="FQZI01000005">
    <property type="protein sequence ID" value="SHJ11791.1"/>
    <property type="molecule type" value="Genomic_DNA"/>
</dbReference>
<dbReference type="AlphaFoldDB" id="A0A1M6GP92"/>
<gene>
    <name evidence="2" type="ORF">SAMN05444363_2717</name>
</gene>
<evidence type="ECO:0000313" key="3">
    <source>
        <dbReference type="Proteomes" id="UP000184488"/>
    </source>
</evidence>
<organism evidence="2 3">
    <name type="scientific">Flavobacterium terrae</name>
    <dbReference type="NCBI Taxonomy" id="415425"/>
    <lineage>
        <taxon>Bacteria</taxon>
        <taxon>Pseudomonadati</taxon>
        <taxon>Bacteroidota</taxon>
        <taxon>Flavobacteriia</taxon>
        <taxon>Flavobacteriales</taxon>
        <taxon>Flavobacteriaceae</taxon>
        <taxon>Flavobacterium</taxon>
    </lineage>
</organism>
<accession>A0A1M6GP92</accession>
<keyword evidence="1" id="KW-0812">Transmembrane</keyword>
<keyword evidence="1" id="KW-1133">Transmembrane helix</keyword>
<keyword evidence="3" id="KW-1185">Reference proteome</keyword>
<dbReference type="RefSeq" id="WP_073312033.1">
    <property type="nucleotide sequence ID" value="NZ_FQZI01000005.1"/>
</dbReference>
<proteinExistence type="predicted"/>
<feature type="transmembrane region" description="Helical" evidence="1">
    <location>
        <begin position="40"/>
        <end position="63"/>
    </location>
</feature>
<keyword evidence="1" id="KW-0472">Membrane</keyword>
<sequence>MKDFDNIMDVWKQQKEVKIPEAGAIIQKAKKERNSFTNKIILQATILLLTVVVLIWVGTAINFKMITTYIGLGLMFLCVFGFSMIRLYQMSKIKKIDFTQKPSLTLIELEKTYKFQQFVSNKVGLMYFILLNLAFVFYFIEVMQPMSLQLKSIVITAYISWMLFAYFYLGKKEKKKENERIQKMIDSIKEMEANYEK</sequence>
<evidence type="ECO:0000313" key="2">
    <source>
        <dbReference type="EMBL" id="SHJ11791.1"/>
    </source>
</evidence>
<feature type="transmembrane region" description="Helical" evidence="1">
    <location>
        <begin position="123"/>
        <end position="140"/>
    </location>
</feature>
<name>A0A1M6GP92_9FLAO</name>
<feature type="transmembrane region" description="Helical" evidence="1">
    <location>
        <begin position="152"/>
        <end position="170"/>
    </location>
</feature>
<evidence type="ECO:0000256" key="1">
    <source>
        <dbReference type="SAM" id="Phobius"/>
    </source>
</evidence>
<dbReference type="OrthoDB" id="794917at2"/>